<dbReference type="OrthoDB" id="1191002at2"/>
<reference evidence="2" key="1">
    <citation type="submission" date="2016-02" db="EMBL/GenBank/DDBJ databases">
        <authorList>
            <person name="Shin S.-K."/>
            <person name="Yi H."/>
            <person name="Kim E."/>
        </authorList>
    </citation>
    <scope>NUCLEOTIDE SEQUENCE [LARGE SCALE GENOMIC DNA]</scope>
    <source>
        <strain evidence="2">LPB0003</strain>
    </source>
</reference>
<dbReference type="KEGG" id="pob:LPB03_07270"/>
<keyword evidence="2" id="KW-1185">Reference proteome</keyword>
<proteinExistence type="predicted"/>
<sequence>MRVFSFLILMIFITSCDKLSFSKNKENQVLDTIVDYTAVDLSPSFPACDSIINKTEKSNCFRNTIHKKIGEELQKHALSSQDSIDETVYVDLLINTEGIIEFLELTSSENIKKQLPALDSILQLSVDNLPKIFPAIKKRFPVATKYRLPIRIVLTE</sequence>
<protein>
    <recommendedName>
        <fullName evidence="3">TonB C-terminal domain-containing protein</fullName>
    </recommendedName>
</protein>
<dbReference type="EMBL" id="LSFM01000021">
    <property type="protein sequence ID" value="OBY64798.1"/>
    <property type="molecule type" value="Genomic_DNA"/>
</dbReference>
<dbReference type="Proteomes" id="UP000092584">
    <property type="component" value="Unassembled WGS sequence"/>
</dbReference>
<evidence type="ECO:0000313" key="2">
    <source>
        <dbReference type="Proteomes" id="UP000092584"/>
    </source>
</evidence>
<dbReference type="PROSITE" id="PS51257">
    <property type="entry name" value="PROKAR_LIPOPROTEIN"/>
    <property type="match status" value="1"/>
</dbReference>
<name>A0A1B8TYS8_9FLAO</name>
<evidence type="ECO:0008006" key="3">
    <source>
        <dbReference type="Google" id="ProtNLM"/>
    </source>
</evidence>
<gene>
    <name evidence="1" type="ORF">LPB3_05220</name>
</gene>
<dbReference type="AlphaFoldDB" id="A0A1B8TYS8"/>
<evidence type="ECO:0000313" key="1">
    <source>
        <dbReference type="EMBL" id="OBY64798.1"/>
    </source>
</evidence>
<accession>A0A1B8TYS8</accession>
<dbReference type="STRING" id="1774273.LPB03_07270"/>
<comment type="caution">
    <text evidence="1">The sequence shown here is derived from an EMBL/GenBank/DDBJ whole genome shotgun (WGS) entry which is preliminary data.</text>
</comment>
<organism evidence="1 2">
    <name type="scientific">Polaribacter vadi</name>
    <dbReference type="NCBI Taxonomy" id="1774273"/>
    <lineage>
        <taxon>Bacteria</taxon>
        <taxon>Pseudomonadati</taxon>
        <taxon>Bacteroidota</taxon>
        <taxon>Flavobacteriia</taxon>
        <taxon>Flavobacteriales</taxon>
        <taxon>Flavobacteriaceae</taxon>
    </lineage>
</organism>